<dbReference type="InterPro" id="IPR052159">
    <property type="entry name" value="Competence_DNA_uptake"/>
</dbReference>
<dbReference type="GO" id="GO:0030420">
    <property type="term" value="P:establishment of competence for transformation"/>
    <property type="evidence" value="ECO:0007669"/>
    <property type="project" value="InterPro"/>
</dbReference>
<feature type="transmembrane region" description="Helical" evidence="6">
    <location>
        <begin position="467"/>
        <end position="482"/>
    </location>
</feature>
<name>A0A3B0ZZD2_9ZZZZ</name>
<evidence type="ECO:0000256" key="1">
    <source>
        <dbReference type="ARBA" id="ARBA00004651"/>
    </source>
</evidence>
<evidence type="ECO:0000256" key="4">
    <source>
        <dbReference type="ARBA" id="ARBA00022989"/>
    </source>
</evidence>
<dbReference type="CDD" id="cd07731">
    <property type="entry name" value="ComA-like_MBL-fold"/>
    <property type="match status" value="1"/>
</dbReference>
<dbReference type="SUPFAM" id="SSF56281">
    <property type="entry name" value="Metallo-hydrolase/oxidoreductase"/>
    <property type="match status" value="1"/>
</dbReference>
<organism evidence="8">
    <name type="scientific">hydrothermal vent metagenome</name>
    <dbReference type="NCBI Taxonomy" id="652676"/>
    <lineage>
        <taxon>unclassified sequences</taxon>
        <taxon>metagenomes</taxon>
        <taxon>ecological metagenomes</taxon>
    </lineage>
</organism>
<dbReference type="InterPro" id="IPR001279">
    <property type="entry name" value="Metallo-B-lactamas"/>
</dbReference>
<gene>
    <name evidence="8" type="ORF">MNBD_GAMMA16-1718</name>
</gene>
<keyword evidence="3 6" id="KW-0812">Transmembrane</keyword>
<dbReference type="Pfam" id="PF13567">
    <property type="entry name" value="DUF4131"/>
    <property type="match status" value="1"/>
</dbReference>
<feature type="transmembrane region" description="Helical" evidence="6">
    <location>
        <begin position="368"/>
        <end position="392"/>
    </location>
</feature>
<dbReference type="Pfam" id="PF00753">
    <property type="entry name" value="Lactamase_B"/>
    <property type="match status" value="1"/>
</dbReference>
<dbReference type="InterPro" id="IPR025405">
    <property type="entry name" value="DUF4131"/>
</dbReference>
<feature type="domain" description="Metallo-beta-lactamase" evidence="7">
    <location>
        <begin position="521"/>
        <end position="682"/>
    </location>
</feature>
<accession>A0A3B0ZZD2</accession>
<sequence length="765" mass="85016">MLLLAASFLTGIVIFQQLNVLPSLLWALLLPFALFSLLFSKKYQFVGLCICGFLWALIRADITLSENLDAALESKEVVVEGVVASMPRQGERSLRFDFDVSRLSFDDKEYASPGRIRLSWYGQTSQLIPGESRTFTVKLKRPHGNLNPGGFDYEAWLFQQRIRAVGYVRAEHIQQELESPTHRPRYALARFRQTVTAHLQTVLTGLEHTGIIMALAVGERQSLNNHDWAVLRATGTNHLLAISGLHIGLVAGLGLLFFSWLWSMSAWLCLRLPARQAGLISGFLLALLYSALAGFAIPTQRALIMLTVFVVGSLLKRSISPAYLLATALIAVLLWDPFAVMSVGFWLSFAAVALLIYGMSGRLAVRSWWWRWGWAQCLLAVGLLPFLLFMFFQVSLIAPLANIIAVPWMSFLVVPLVLFSTLVSFLFNDLGVVLFTITDWFIAVLWHTLEFMAALPMAQWTQHAPPVWALLCGVVGTVWLIAPKGIPLRWIGVIWLLPLLIVVPDRPLKGQFEMTLLDVGQGLSAAIITRNHALVYDVGVSLGDNFDMGRQVVVPFLQYRGLSTLDVVVVSHGDNDHIGGLNSVIEAIDVQRLLTSVPQKIDNFKAEHCAQQSWTWDGVYFEILHPESASTHWQGNNASCVLRISAGDDSVLLTGDIEQAAELSLVARLRDDLSTDILVAAHHGSKTSSTIAFVDTVQAKIVLFPVGYRNRWNFPATKIVDRFTATGAQVYDTAQEGAISLLLGDTINDGFNPKSFRDTSRYYWH</sequence>
<dbReference type="PANTHER" id="PTHR30619">
    <property type="entry name" value="DNA INTERNALIZATION/COMPETENCE PROTEIN COMEC/REC2"/>
    <property type="match status" value="1"/>
</dbReference>
<protein>
    <submittedName>
        <fullName evidence="8">DNA internalization-related competence protein ComEC/Rec2</fullName>
    </submittedName>
</protein>
<feature type="transmembrane region" description="Helical" evidence="6">
    <location>
        <begin position="404"/>
        <end position="427"/>
    </location>
</feature>
<keyword evidence="5 6" id="KW-0472">Membrane</keyword>
<feature type="transmembrane region" description="Helical" evidence="6">
    <location>
        <begin position="433"/>
        <end position="455"/>
    </location>
</feature>
<keyword evidence="4 6" id="KW-1133">Transmembrane helix</keyword>
<evidence type="ECO:0000256" key="3">
    <source>
        <dbReference type="ARBA" id="ARBA00022692"/>
    </source>
</evidence>
<dbReference type="InterPro" id="IPR004477">
    <property type="entry name" value="ComEC_N"/>
</dbReference>
<dbReference type="GO" id="GO:0005886">
    <property type="term" value="C:plasma membrane"/>
    <property type="evidence" value="ECO:0007669"/>
    <property type="project" value="UniProtKB-SubCell"/>
</dbReference>
<reference evidence="8" key="1">
    <citation type="submission" date="2018-06" db="EMBL/GenBank/DDBJ databases">
        <authorList>
            <person name="Zhirakovskaya E."/>
        </authorList>
    </citation>
    <scope>NUCLEOTIDE SEQUENCE</scope>
</reference>
<dbReference type="Pfam" id="PF03772">
    <property type="entry name" value="Competence"/>
    <property type="match status" value="1"/>
</dbReference>
<proteinExistence type="predicted"/>
<dbReference type="InterPro" id="IPR036866">
    <property type="entry name" value="RibonucZ/Hydroxyglut_hydro"/>
</dbReference>
<feature type="transmembrane region" description="Helical" evidence="6">
    <location>
        <begin position="323"/>
        <end position="356"/>
    </location>
</feature>
<dbReference type="NCBIfam" id="TIGR00361">
    <property type="entry name" value="ComEC_Rec2"/>
    <property type="match status" value="1"/>
</dbReference>
<feature type="transmembrane region" description="Helical" evidence="6">
    <location>
        <begin position="488"/>
        <end position="504"/>
    </location>
</feature>
<evidence type="ECO:0000256" key="5">
    <source>
        <dbReference type="ARBA" id="ARBA00023136"/>
    </source>
</evidence>
<keyword evidence="2" id="KW-1003">Cell membrane</keyword>
<dbReference type="Gene3D" id="3.60.15.10">
    <property type="entry name" value="Ribonuclease Z/Hydroxyacylglutathione hydrolase-like"/>
    <property type="match status" value="1"/>
</dbReference>
<dbReference type="InterPro" id="IPR004797">
    <property type="entry name" value="Competence_ComEC/Rec2"/>
</dbReference>
<dbReference type="NCBIfam" id="TIGR00360">
    <property type="entry name" value="ComEC_N-term"/>
    <property type="match status" value="1"/>
</dbReference>
<evidence type="ECO:0000256" key="6">
    <source>
        <dbReference type="SAM" id="Phobius"/>
    </source>
</evidence>
<feature type="transmembrane region" description="Helical" evidence="6">
    <location>
        <begin position="239"/>
        <end position="262"/>
    </location>
</feature>
<dbReference type="SMART" id="SM00849">
    <property type="entry name" value="Lactamase_B"/>
    <property type="match status" value="1"/>
</dbReference>
<dbReference type="PANTHER" id="PTHR30619:SF1">
    <property type="entry name" value="RECOMBINATION PROTEIN 2"/>
    <property type="match status" value="1"/>
</dbReference>
<dbReference type="AlphaFoldDB" id="A0A3B0ZZD2"/>
<dbReference type="InterPro" id="IPR035681">
    <property type="entry name" value="ComA-like_MBL"/>
</dbReference>
<dbReference type="EMBL" id="UOFO01000083">
    <property type="protein sequence ID" value="VAW85946.1"/>
    <property type="molecule type" value="Genomic_DNA"/>
</dbReference>
<comment type="subcellular location">
    <subcellularLocation>
        <location evidence="1">Cell membrane</location>
        <topology evidence="1">Multi-pass membrane protein</topology>
    </subcellularLocation>
</comment>
<evidence type="ECO:0000313" key="8">
    <source>
        <dbReference type="EMBL" id="VAW85946.1"/>
    </source>
</evidence>
<evidence type="ECO:0000259" key="7">
    <source>
        <dbReference type="SMART" id="SM00849"/>
    </source>
</evidence>
<feature type="transmembrane region" description="Helical" evidence="6">
    <location>
        <begin position="282"/>
        <end position="311"/>
    </location>
</feature>
<evidence type="ECO:0000256" key="2">
    <source>
        <dbReference type="ARBA" id="ARBA00022475"/>
    </source>
</evidence>